<name>A0A427AM12_ENSVE</name>
<dbReference type="EMBL" id="AMZH03001964">
    <property type="protein sequence ID" value="RRT77308.1"/>
    <property type="molecule type" value="Genomic_DNA"/>
</dbReference>
<protein>
    <submittedName>
        <fullName evidence="2">Uncharacterized protein</fullName>
    </submittedName>
</protein>
<sequence length="80" mass="8935">MPTRRNPHRSGSRGRGLPQERPDPGALRPSRGRGRAAAVAYSQEVVENRTALIPAHLLTTFILLLSSSSSSCRYRRRHLM</sequence>
<proteinExistence type="predicted"/>
<organism evidence="2 3">
    <name type="scientific">Ensete ventricosum</name>
    <name type="common">Abyssinian banana</name>
    <name type="synonym">Musa ensete</name>
    <dbReference type="NCBI Taxonomy" id="4639"/>
    <lineage>
        <taxon>Eukaryota</taxon>
        <taxon>Viridiplantae</taxon>
        <taxon>Streptophyta</taxon>
        <taxon>Embryophyta</taxon>
        <taxon>Tracheophyta</taxon>
        <taxon>Spermatophyta</taxon>
        <taxon>Magnoliopsida</taxon>
        <taxon>Liliopsida</taxon>
        <taxon>Zingiberales</taxon>
        <taxon>Musaceae</taxon>
        <taxon>Ensete</taxon>
    </lineage>
</organism>
<reference evidence="2 3" key="1">
    <citation type="journal article" date="2014" name="Agronomy (Basel)">
        <title>A Draft Genome Sequence for Ensete ventricosum, the Drought-Tolerant Tree Against Hunger.</title>
        <authorList>
            <person name="Harrison J."/>
            <person name="Moore K.A."/>
            <person name="Paszkiewicz K."/>
            <person name="Jones T."/>
            <person name="Grant M."/>
            <person name="Ambacheew D."/>
            <person name="Muzemil S."/>
            <person name="Studholme D.J."/>
        </authorList>
    </citation>
    <scope>NUCLEOTIDE SEQUENCE [LARGE SCALE GENOMIC DNA]</scope>
</reference>
<evidence type="ECO:0000256" key="1">
    <source>
        <dbReference type="SAM" id="MobiDB-lite"/>
    </source>
</evidence>
<comment type="caution">
    <text evidence="2">The sequence shown here is derived from an EMBL/GenBank/DDBJ whole genome shotgun (WGS) entry which is preliminary data.</text>
</comment>
<gene>
    <name evidence="2" type="ORF">B296_00021769</name>
</gene>
<evidence type="ECO:0000313" key="2">
    <source>
        <dbReference type="EMBL" id="RRT77308.1"/>
    </source>
</evidence>
<dbReference type="AlphaFoldDB" id="A0A427AM12"/>
<accession>A0A427AM12</accession>
<feature type="region of interest" description="Disordered" evidence="1">
    <location>
        <begin position="1"/>
        <end position="35"/>
    </location>
</feature>
<feature type="compositionally biased region" description="Basic residues" evidence="1">
    <location>
        <begin position="1"/>
        <end position="12"/>
    </location>
</feature>
<dbReference type="Proteomes" id="UP000287651">
    <property type="component" value="Unassembled WGS sequence"/>
</dbReference>
<evidence type="ECO:0000313" key="3">
    <source>
        <dbReference type="Proteomes" id="UP000287651"/>
    </source>
</evidence>